<accession>A0AAV7XX28</accession>
<gene>
    <name evidence="10" type="ORF">ONE63_005595</name>
</gene>
<evidence type="ECO:0000256" key="4">
    <source>
        <dbReference type="ARBA" id="ARBA00022603"/>
    </source>
</evidence>
<dbReference type="InterPro" id="IPR001214">
    <property type="entry name" value="SET_dom"/>
</dbReference>
<organism evidence="10 11">
    <name type="scientific">Megalurothrips usitatus</name>
    <name type="common">bean blossom thrips</name>
    <dbReference type="NCBI Taxonomy" id="439358"/>
    <lineage>
        <taxon>Eukaryota</taxon>
        <taxon>Metazoa</taxon>
        <taxon>Ecdysozoa</taxon>
        <taxon>Arthropoda</taxon>
        <taxon>Hexapoda</taxon>
        <taxon>Insecta</taxon>
        <taxon>Pterygota</taxon>
        <taxon>Neoptera</taxon>
        <taxon>Paraneoptera</taxon>
        <taxon>Thysanoptera</taxon>
        <taxon>Terebrantia</taxon>
        <taxon>Thripoidea</taxon>
        <taxon>Thripidae</taxon>
        <taxon>Megalurothrips</taxon>
    </lineage>
</organism>
<dbReference type="GO" id="GO:0008757">
    <property type="term" value="F:S-adenosylmethionine-dependent methyltransferase activity"/>
    <property type="evidence" value="ECO:0007669"/>
    <property type="project" value="UniProtKB-ARBA"/>
</dbReference>
<keyword evidence="6" id="KW-0949">S-adenosyl-L-methionine</keyword>
<protein>
    <recommendedName>
        <fullName evidence="9">SET domain-containing protein</fullName>
    </recommendedName>
</protein>
<feature type="domain" description="SET" evidence="9">
    <location>
        <begin position="256"/>
        <end position="549"/>
    </location>
</feature>
<dbReference type="GO" id="GO:0032259">
    <property type="term" value="P:methylation"/>
    <property type="evidence" value="ECO:0007669"/>
    <property type="project" value="UniProtKB-KW"/>
</dbReference>
<dbReference type="InterPro" id="IPR046341">
    <property type="entry name" value="SET_dom_sf"/>
</dbReference>
<dbReference type="PANTHER" id="PTHR46165">
    <property type="entry name" value="SET AND MYND DOMAIN-CONTAINING PROTEIN 4"/>
    <property type="match status" value="1"/>
</dbReference>
<dbReference type="GO" id="GO:0008276">
    <property type="term" value="F:protein methyltransferase activity"/>
    <property type="evidence" value="ECO:0007669"/>
    <property type="project" value="UniProtKB-ARBA"/>
</dbReference>
<evidence type="ECO:0000259" key="9">
    <source>
        <dbReference type="PROSITE" id="PS50280"/>
    </source>
</evidence>
<dbReference type="Pfam" id="PF00856">
    <property type="entry name" value="SET"/>
    <property type="match status" value="1"/>
</dbReference>
<evidence type="ECO:0000256" key="1">
    <source>
        <dbReference type="ARBA" id="ARBA00004123"/>
    </source>
</evidence>
<keyword evidence="3" id="KW-0963">Cytoplasm</keyword>
<dbReference type="GO" id="GO:0005634">
    <property type="term" value="C:nucleus"/>
    <property type="evidence" value="ECO:0007669"/>
    <property type="project" value="UniProtKB-SubCell"/>
</dbReference>
<dbReference type="Proteomes" id="UP001075354">
    <property type="component" value="Chromosome 2"/>
</dbReference>
<evidence type="ECO:0000256" key="2">
    <source>
        <dbReference type="ARBA" id="ARBA00004496"/>
    </source>
</evidence>
<dbReference type="PROSITE" id="PS50280">
    <property type="entry name" value="SET"/>
    <property type="match status" value="1"/>
</dbReference>
<dbReference type="Gene3D" id="6.10.140.2220">
    <property type="match status" value="1"/>
</dbReference>
<dbReference type="AlphaFoldDB" id="A0AAV7XX28"/>
<dbReference type="CDD" id="cd10536">
    <property type="entry name" value="SET_SMYD4"/>
    <property type="match status" value="1"/>
</dbReference>
<keyword evidence="5" id="KW-0808">Transferase</keyword>
<evidence type="ECO:0000256" key="7">
    <source>
        <dbReference type="ARBA" id="ARBA00023242"/>
    </source>
</evidence>
<evidence type="ECO:0000256" key="3">
    <source>
        <dbReference type="ARBA" id="ARBA00022490"/>
    </source>
</evidence>
<evidence type="ECO:0000256" key="8">
    <source>
        <dbReference type="ARBA" id="ARBA00048985"/>
    </source>
</evidence>
<proteinExistence type="predicted"/>
<dbReference type="SUPFAM" id="SSF144232">
    <property type="entry name" value="HIT/MYND zinc finger-like"/>
    <property type="match status" value="1"/>
</dbReference>
<comment type="caution">
    <text evidence="10">The sequence shown here is derived from an EMBL/GenBank/DDBJ whole genome shotgun (WGS) entry which is preliminary data.</text>
</comment>
<reference evidence="10" key="1">
    <citation type="submission" date="2022-12" db="EMBL/GenBank/DDBJ databases">
        <title>Chromosome-level genome assembly of the bean flower thrips Megalurothrips usitatus.</title>
        <authorList>
            <person name="Ma L."/>
            <person name="Liu Q."/>
            <person name="Li H."/>
            <person name="Cai W."/>
        </authorList>
    </citation>
    <scope>NUCLEOTIDE SEQUENCE</scope>
    <source>
        <strain evidence="10">Cailab_2022a</strain>
    </source>
</reference>
<comment type="catalytic activity">
    <reaction evidence="8">
        <text>L-lysyl-[protein] + S-adenosyl-L-methionine = N(6)-methyl-L-lysyl-[protein] + S-adenosyl-L-homocysteine + H(+)</text>
        <dbReference type="Rhea" id="RHEA:51736"/>
        <dbReference type="Rhea" id="RHEA-COMP:9752"/>
        <dbReference type="Rhea" id="RHEA-COMP:13053"/>
        <dbReference type="ChEBI" id="CHEBI:15378"/>
        <dbReference type="ChEBI" id="CHEBI:29969"/>
        <dbReference type="ChEBI" id="CHEBI:57856"/>
        <dbReference type="ChEBI" id="CHEBI:59789"/>
        <dbReference type="ChEBI" id="CHEBI:61929"/>
    </reaction>
</comment>
<dbReference type="GO" id="GO:0005737">
    <property type="term" value="C:cytoplasm"/>
    <property type="evidence" value="ECO:0007669"/>
    <property type="project" value="UniProtKB-SubCell"/>
</dbReference>
<evidence type="ECO:0000256" key="6">
    <source>
        <dbReference type="ARBA" id="ARBA00022691"/>
    </source>
</evidence>
<dbReference type="InterPro" id="IPR044421">
    <property type="entry name" value="SMYD4_SET"/>
</dbReference>
<dbReference type="SUPFAM" id="SSF82199">
    <property type="entry name" value="SET domain"/>
    <property type="match status" value="1"/>
</dbReference>
<dbReference type="Gene3D" id="1.10.220.160">
    <property type="match status" value="1"/>
</dbReference>
<dbReference type="Gene3D" id="2.170.270.10">
    <property type="entry name" value="SET domain"/>
    <property type="match status" value="1"/>
</dbReference>
<sequence>MSTSIFDVLVSEVWSEAREDGGALLADFAPPSSDAARAARALRLPQLQRAVQALRQHASTQRGRDEAELAGQALVRGRRAAGEGRDVDAVRALSEAIRLSRCPALQLDAREARAHALVRLQEAEAGLQDLRAVRAELEARLAAPQGRGRAEATNTLRQYTKTLLAIASCLELQGDLVQAEATLREAMAAVRDHGECVEAADKAEVVSTVVRRLQESGRGRGGVAQARPTPPLVSSGLAAMPKLLAGAHPSMPAASAALEARSDERRGRHLVAAQDIPAGSALIVERPYAWSLSWEEMATHCLHCCSPVLASEPCPHCSDVVFCGTECRDAALSSYHRVECPVLRQLVAPAGPGGGAGGELSAMALLVFRIVVRAAGLSLCSPAASPVLAEGFTELHKPRQADGKKNKKKRKSKELAEYVPVFAQLTHSESRTPADLLKRSLTAAFLTRCLEVGLEVGVDEDQAALLTTAFLHHLQSCSCNAYQVAEQRLGDGGVRAARAAELGGACYPTVSLVNHACAPNVVRHSHAAVCVVRALHAIPKGGELLDNYGPHFLELEAEERRAALSRQYMFHCQCDACRLGWPTLEGLPDLPAATGRGRGKGHKKRSPSELAERLRAGLQGLLEGRAEEALQAALGYSSALQPPPQQPPCRERVRADQVATLCWSLAGNVVRC</sequence>
<dbReference type="GO" id="GO:0008170">
    <property type="term" value="F:N-methyltransferase activity"/>
    <property type="evidence" value="ECO:0007669"/>
    <property type="project" value="UniProtKB-ARBA"/>
</dbReference>
<dbReference type="PANTHER" id="PTHR46165:SF2">
    <property type="entry name" value="SET AND MYND DOMAIN-CONTAINING PROTEIN 4"/>
    <property type="match status" value="1"/>
</dbReference>
<keyword evidence="4" id="KW-0489">Methyltransferase</keyword>
<dbReference type="GO" id="GO:0042826">
    <property type="term" value="F:histone deacetylase binding"/>
    <property type="evidence" value="ECO:0007669"/>
    <property type="project" value="TreeGrafter"/>
</dbReference>
<dbReference type="InterPro" id="IPR052097">
    <property type="entry name" value="SET-MYND_domain_protein"/>
</dbReference>
<evidence type="ECO:0000313" key="10">
    <source>
        <dbReference type="EMBL" id="KAJ1530740.1"/>
    </source>
</evidence>
<comment type="subcellular location">
    <subcellularLocation>
        <location evidence="2">Cytoplasm</location>
    </subcellularLocation>
    <subcellularLocation>
        <location evidence="1">Nucleus</location>
    </subcellularLocation>
</comment>
<evidence type="ECO:0000313" key="11">
    <source>
        <dbReference type="Proteomes" id="UP001075354"/>
    </source>
</evidence>
<keyword evidence="11" id="KW-1185">Reference proteome</keyword>
<dbReference type="InterPro" id="IPR011990">
    <property type="entry name" value="TPR-like_helical_dom_sf"/>
</dbReference>
<keyword evidence="7" id="KW-0539">Nucleus</keyword>
<evidence type="ECO:0000256" key="5">
    <source>
        <dbReference type="ARBA" id="ARBA00022679"/>
    </source>
</evidence>
<name>A0AAV7XX28_9NEOP</name>
<dbReference type="EMBL" id="JAPTSV010000002">
    <property type="protein sequence ID" value="KAJ1530740.1"/>
    <property type="molecule type" value="Genomic_DNA"/>
</dbReference>
<dbReference type="Gene3D" id="1.25.40.10">
    <property type="entry name" value="Tetratricopeptide repeat domain"/>
    <property type="match status" value="1"/>
</dbReference>